<evidence type="ECO:0000256" key="4">
    <source>
        <dbReference type="SAM" id="SignalP"/>
    </source>
</evidence>
<reference evidence="5 6" key="1">
    <citation type="submission" date="2017-05" db="EMBL/GenBank/DDBJ databases">
        <authorList>
            <person name="Varghese N."/>
            <person name="Submissions S."/>
        </authorList>
    </citation>
    <scope>NUCLEOTIDE SEQUENCE [LARGE SCALE GENOMIC DNA]</scope>
    <source>
        <strain evidence="5 6">DSM 15949</strain>
    </source>
</reference>
<dbReference type="InterPro" id="IPR019734">
    <property type="entry name" value="TPR_rpt"/>
</dbReference>
<keyword evidence="1" id="KW-0677">Repeat</keyword>
<dbReference type="Proteomes" id="UP001157914">
    <property type="component" value="Unassembled WGS sequence"/>
</dbReference>
<proteinExistence type="predicted"/>
<evidence type="ECO:0000313" key="5">
    <source>
        <dbReference type="EMBL" id="SMP04863.1"/>
    </source>
</evidence>
<dbReference type="InterPro" id="IPR011990">
    <property type="entry name" value="TPR-like_helical_dom_sf"/>
</dbReference>
<comment type="caution">
    <text evidence="5">The sequence shown here is derived from an EMBL/GenBank/DDBJ whole genome shotgun (WGS) entry which is preliminary data.</text>
</comment>
<feature type="repeat" description="TPR" evidence="3">
    <location>
        <begin position="107"/>
        <end position="140"/>
    </location>
</feature>
<keyword evidence="2 3" id="KW-0802">TPR repeat</keyword>
<protein>
    <submittedName>
        <fullName evidence="5">TPR repeat-containing protein</fullName>
    </submittedName>
</protein>
<evidence type="ECO:0000313" key="6">
    <source>
        <dbReference type="Proteomes" id="UP001157914"/>
    </source>
</evidence>
<evidence type="ECO:0000256" key="2">
    <source>
        <dbReference type="ARBA" id="ARBA00022803"/>
    </source>
</evidence>
<feature type="signal peptide" evidence="4">
    <location>
        <begin position="1"/>
        <end position="32"/>
    </location>
</feature>
<dbReference type="Gene3D" id="1.25.40.10">
    <property type="entry name" value="Tetratricopeptide repeat domain"/>
    <property type="match status" value="1"/>
</dbReference>
<dbReference type="PANTHER" id="PTHR44858">
    <property type="entry name" value="TETRATRICOPEPTIDE REPEAT PROTEIN 6"/>
    <property type="match status" value="1"/>
</dbReference>
<dbReference type="PROSITE" id="PS50005">
    <property type="entry name" value="TPR"/>
    <property type="match status" value="2"/>
</dbReference>
<name>A0ABY1NAK1_9HYPH</name>
<sequence length="191" mass="21598">MAFIAHFRAGRALFFMLCAFALVIALALPAGAQNLPDERLFKALKDAQTEKDSRAIEAEIWETWISAAPTPEIESLVRGAMTKRRVADYEGALSDLDEAIELAPNYAEAWNQRAFVYYLQGRPDRSLQDLDEVLRLEPRHFGALSGKGRILMEQGRVRLGQKALRQAVSIHPFIQERFLLMDIEPEEGIEL</sequence>
<dbReference type="Pfam" id="PF13414">
    <property type="entry name" value="TPR_11"/>
    <property type="match status" value="1"/>
</dbReference>
<evidence type="ECO:0000256" key="3">
    <source>
        <dbReference type="PROSITE-ProRule" id="PRU00339"/>
    </source>
</evidence>
<accession>A0ABY1NAK1</accession>
<dbReference type="SUPFAM" id="SSF48452">
    <property type="entry name" value="TPR-like"/>
    <property type="match status" value="1"/>
</dbReference>
<evidence type="ECO:0000256" key="1">
    <source>
        <dbReference type="ARBA" id="ARBA00022737"/>
    </source>
</evidence>
<keyword evidence="6" id="KW-1185">Reference proteome</keyword>
<dbReference type="InterPro" id="IPR050498">
    <property type="entry name" value="Ycf3"/>
</dbReference>
<gene>
    <name evidence="5" type="ORF">SAMN06265374_0662</name>
</gene>
<organism evidence="5 6">
    <name type="scientific">Roseibium denhamense</name>
    <dbReference type="NCBI Taxonomy" id="76305"/>
    <lineage>
        <taxon>Bacteria</taxon>
        <taxon>Pseudomonadati</taxon>
        <taxon>Pseudomonadota</taxon>
        <taxon>Alphaproteobacteria</taxon>
        <taxon>Hyphomicrobiales</taxon>
        <taxon>Stappiaceae</taxon>
        <taxon>Roseibium</taxon>
    </lineage>
</organism>
<dbReference type="EMBL" id="FXTT01000001">
    <property type="protein sequence ID" value="SMP04863.1"/>
    <property type="molecule type" value="Genomic_DNA"/>
</dbReference>
<keyword evidence="4" id="KW-0732">Signal</keyword>
<dbReference type="PANTHER" id="PTHR44858:SF1">
    <property type="entry name" value="UDP-N-ACETYLGLUCOSAMINE--PEPTIDE N-ACETYLGLUCOSAMINYLTRANSFERASE SPINDLY-RELATED"/>
    <property type="match status" value="1"/>
</dbReference>
<dbReference type="RefSeq" id="WP_155191763.1">
    <property type="nucleotide sequence ID" value="NZ_BAAAEA010000001.1"/>
</dbReference>
<feature type="repeat" description="TPR" evidence="3">
    <location>
        <begin position="73"/>
        <end position="106"/>
    </location>
</feature>
<dbReference type="SMART" id="SM00028">
    <property type="entry name" value="TPR"/>
    <property type="match status" value="3"/>
</dbReference>
<feature type="chain" id="PRO_5045148985" evidence="4">
    <location>
        <begin position="33"/>
        <end position="191"/>
    </location>
</feature>